<evidence type="ECO:0000313" key="1">
    <source>
        <dbReference type="EMBL" id="NEB89562.1"/>
    </source>
</evidence>
<comment type="caution">
    <text evidence="1">The sequence shown here is derived from an EMBL/GenBank/DDBJ whole genome shotgun (WGS) entry which is preliminary data.</text>
</comment>
<dbReference type="AlphaFoldDB" id="A0A6G3T3K4"/>
<accession>A0A6G3T3K4</accession>
<dbReference type="InterPro" id="IPR006311">
    <property type="entry name" value="TAT_signal"/>
</dbReference>
<name>A0A6G3T3K4_STRAQ</name>
<dbReference type="EMBL" id="JAAGMK010001020">
    <property type="protein sequence ID" value="NEB89562.1"/>
    <property type="molecule type" value="Genomic_DNA"/>
</dbReference>
<dbReference type="InterPro" id="IPR019546">
    <property type="entry name" value="TAT_signal_bac_arc"/>
</dbReference>
<reference evidence="1" key="1">
    <citation type="submission" date="2020-01" db="EMBL/GenBank/DDBJ databases">
        <title>Insect and environment-associated Actinomycetes.</title>
        <authorList>
            <person name="Currrie C."/>
            <person name="Chevrette M."/>
            <person name="Carlson C."/>
            <person name="Stubbendieck R."/>
            <person name="Wendt-Pienkowski E."/>
        </authorList>
    </citation>
    <scope>NUCLEOTIDE SEQUENCE</scope>
    <source>
        <strain evidence="1">SID505</strain>
    </source>
</reference>
<protein>
    <submittedName>
        <fullName evidence="1">Twin-arginine translocation signal domain-containing protein</fullName>
    </submittedName>
</protein>
<gene>
    <name evidence="1" type="ORF">G3I43_36200</name>
</gene>
<dbReference type="NCBIfam" id="TIGR01409">
    <property type="entry name" value="TAT_signal_seq"/>
    <property type="match status" value="1"/>
</dbReference>
<feature type="non-terminal residue" evidence="1">
    <location>
        <position position="44"/>
    </location>
</feature>
<proteinExistence type="predicted"/>
<dbReference type="PROSITE" id="PS51318">
    <property type="entry name" value="TAT"/>
    <property type="match status" value="1"/>
</dbReference>
<sequence>MRGAMTNRDTTRRTVLAGAAALGVAATLPLALAGPAHAASGTAR</sequence>
<organism evidence="1">
    <name type="scientific">Streptomyces anulatus</name>
    <name type="common">Streptomyces chrysomallus</name>
    <dbReference type="NCBI Taxonomy" id="1892"/>
    <lineage>
        <taxon>Bacteria</taxon>
        <taxon>Bacillati</taxon>
        <taxon>Actinomycetota</taxon>
        <taxon>Actinomycetes</taxon>
        <taxon>Kitasatosporales</taxon>
        <taxon>Streptomycetaceae</taxon>
        <taxon>Streptomyces</taxon>
    </lineage>
</organism>